<evidence type="ECO:0000259" key="2">
    <source>
        <dbReference type="Pfam" id="PF00004"/>
    </source>
</evidence>
<sequence>MLKEVQSITNQLIPRPTPGEILSTIGTLSSRINKQEHDQGENQSTLFGLLNFIDGPWLSFGDERIIVFTTNHQDRIDPALLRSGHMGMHIHMPYSTPCGFKTLASNYPGTSNHSLFPEIEKLIMEVDVTPAEIAEELMKSEEANIAVEGLIVFLKRVARTRTPSTTNYDVDSATWADLRAVPLPSAMEVTVLGHGLLDRPSTPPSFAASALLIWTVLNEVHRMTNQLISQQLQEKILSRIGSLVENASSEMILESRIQFEWHVVSTEKQSCEGEKGVHRSIELHFPKRNMEKLTLYGLLNFIDLPWSSCGDERIIMFTTNRGVTAAEIAEELMKSEDANITLEGLIEFLKRVKTARNECNVGEGREVRKLGREIQEIAECENEA</sequence>
<dbReference type="Gene3D" id="3.40.50.300">
    <property type="entry name" value="P-loop containing nucleotide triphosphate hydrolases"/>
    <property type="match status" value="1"/>
</dbReference>
<dbReference type="InterPro" id="IPR050747">
    <property type="entry name" value="Mitochondrial_chaperone_BCS1"/>
</dbReference>
<reference evidence="4 5" key="1">
    <citation type="journal article" date="2018" name="PLoS Genet.">
        <title>Population sequencing reveals clonal diversity and ancestral inbreeding in the grapevine cultivar Chardonnay.</title>
        <authorList>
            <person name="Roach M.J."/>
            <person name="Johnson D.L."/>
            <person name="Bohlmann J."/>
            <person name="van Vuuren H.J."/>
            <person name="Jones S.J."/>
            <person name="Pretorius I.S."/>
            <person name="Schmidt S.A."/>
            <person name="Borneman A.R."/>
        </authorList>
    </citation>
    <scope>NUCLEOTIDE SEQUENCE [LARGE SCALE GENOMIC DNA]</scope>
    <source>
        <strain evidence="5">cv. Chardonnay</strain>
        <tissue evidence="4">Leaf</tissue>
    </source>
</reference>
<dbReference type="InterPro" id="IPR003959">
    <property type="entry name" value="ATPase_AAA_core"/>
</dbReference>
<dbReference type="Pfam" id="PF25568">
    <property type="entry name" value="AAA_lid_At3g28540"/>
    <property type="match status" value="1"/>
</dbReference>
<dbReference type="EMBL" id="QGNW01001607">
    <property type="protein sequence ID" value="RVW35340.1"/>
    <property type="molecule type" value="Genomic_DNA"/>
</dbReference>
<dbReference type="Proteomes" id="UP000288805">
    <property type="component" value="Unassembled WGS sequence"/>
</dbReference>
<dbReference type="InterPro" id="IPR027417">
    <property type="entry name" value="P-loop_NTPase"/>
</dbReference>
<protein>
    <submittedName>
        <fullName evidence="4">AAA-ATPase</fullName>
    </submittedName>
</protein>
<comment type="caution">
    <text evidence="4">The sequence shown here is derived from an EMBL/GenBank/DDBJ whole genome shotgun (WGS) entry which is preliminary data.</text>
</comment>
<dbReference type="GO" id="GO:0005524">
    <property type="term" value="F:ATP binding"/>
    <property type="evidence" value="ECO:0007669"/>
    <property type="project" value="UniProtKB-KW"/>
</dbReference>
<keyword evidence="1" id="KW-0547">Nucleotide-binding</keyword>
<evidence type="ECO:0000313" key="5">
    <source>
        <dbReference type="Proteomes" id="UP000288805"/>
    </source>
</evidence>
<dbReference type="AlphaFoldDB" id="A0A438DIN5"/>
<evidence type="ECO:0000313" key="4">
    <source>
        <dbReference type="EMBL" id="RVW35340.1"/>
    </source>
</evidence>
<dbReference type="PROSITE" id="PS00674">
    <property type="entry name" value="AAA"/>
    <property type="match status" value="1"/>
</dbReference>
<dbReference type="SUPFAM" id="SSF52540">
    <property type="entry name" value="P-loop containing nucleoside triphosphate hydrolases"/>
    <property type="match status" value="1"/>
</dbReference>
<organism evidence="4 5">
    <name type="scientific">Vitis vinifera</name>
    <name type="common">Grape</name>
    <dbReference type="NCBI Taxonomy" id="29760"/>
    <lineage>
        <taxon>Eukaryota</taxon>
        <taxon>Viridiplantae</taxon>
        <taxon>Streptophyta</taxon>
        <taxon>Embryophyta</taxon>
        <taxon>Tracheophyta</taxon>
        <taxon>Spermatophyta</taxon>
        <taxon>Magnoliopsida</taxon>
        <taxon>eudicotyledons</taxon>
        <taxon>Gunneridae</taxon>
        <taxon>Pentapetalae</taxon>
        <taxon>rosids</taxon>
        <taxon>Vitales</taxon>
        <taxon>Vitaceae</taxon>
        <taxon>Viteae</taxon>
        <taxon>Vitis</taxon>
    </lineage>
</organism>
<dbReference type="InterPro" id="IPR003960">
    <property type="entry name" value="ATPase_AAA_CS"/>
</dbReference>
<dbReference type="InterPro" id="IPR058017">
    <property type="entry name" value="At3g28540-like_C"/>
</dbReference>
<evidence type="ECO:0000256" key="1">
    <source>
        <dbReference type="RuleBase" id="RU003651"/>
    </source>
</evidence>
<accession>A0A438DIN5</accession>
<gene>
    <name evidence="4" type="primary">VvCHDh000327_6</name>
    <name evidence="4" type="ORF">CK203_106517</name>
</gene>
<dbReference type="Pfam" id="PF00004">
    <property type="entry name" value="AAA"/>
    <property type="match status" value="1"/>
</dbReference>
<keyword evidence="1" id="KW-0067">ATP-binding</keyword>
<evidence type="ECO:0000259" key="3">
    <source>
        <dbReference type="Pfam" id="PF25568"/>
    </source>
</evidence>
<dbReference type="Gene3D" id="6.10.280.40">
    <property type="match status" value="1"/>
</dbReference>
<comment type="similarity">
    <text evidence="1">Belongs to the AAA ATPase family.</text>
</comment>
<proteinExistence type="inferred from homology"/>
<dbReference type="GO" id="GO:0016887">
    <property type="term" value="F:ATP hydrolysis activity"/>
    <property type="evidence" value="ECO:0007669"/>
    <property type="project" value="InterPro"/>
</dbReference>
<dbReference type="PANTHER" id="PTHR23070">
    <property type="entry name" value="BCS1 AAA-TYPE ATPASE"/>
    <property type="match status" value="1"/>
</dbReference>
<name>A0A438DIN5_VITVI</name>
<feature type="domain" description="AAA+ ATPase At3g28540-like C-terminal" evidence="3">
    <location>
        <begin position="96"/>
        <end position="158"/>
    </location>
</feature>
<feature type="domain" description="ATPase AAA-type core" evidence="2">
    <location>
        <begin position="35"/>
        <end position="94"/>
    </location>
</feature>